<protein>
    <submittedName>
        <fullName evidence="5">FAD-dependent oxidoreductase</fullName>
    </submittedName>
</protein>
<accession>A0A931CL72</accession>
<evidence type="ECO:0000313" key="5">
    <source>
        <dbReference type="EMBL" id="MBG0740617.1"/>
    </source>
</evidence>
<evidence type="ECO:0000256" key="3">
    <source>
        <dbReference type="PIRSR" id="PIRSR601613-1"/>
    </source>
</evidence>
<evidence type="ECO:0000256" key="2">
    <source>
        <dbReference type="ARBA" id="ARBA00023002"/>
    </source>
</evidence>
<dbReference type="EMBL" id="JADNYM010000019">
    <property type="protein sequence ID" value="MBG0740617.1"/>
    <property type="molecule type" value="Genomic_DNA"/>
</dbReference>
<dbReference type="InterPro" id="IPR036188">
    <property type="entry name" value="FAD/NAD-bd_sf"/>
</dbReference>
<dbReference type="InterPro" id="IPR050464">
    <property type="entry name" value="Zeta_carotene_desat/Oxidored"/>
</dbReference>
<sequence>MNRVGTVVVVGGGLAGITAALRLADRGSDVTLLESRPRLGGATYSFSRGGLSVDTGQHVFLRCYLRYRELLDRLGVGHLVTIQPRLDIPVLVPRRSDIGLRRSMFGPAPLHLLPALAGYRALSPSERFRAALCAAALRNVDPDNPANDATTFGEWLHRHGQGPRAVSRLWGLLTVAALNIDPSEASLALAARVFRTGLLDHAGAGDMGIADVPLALLHDGPARTAFAQSGVRLHTGERVRAVAGSAAGHGLVVRTDSGELAADAVVMAVPHAAAARLVPTDAKTEPGCWDQLGDSPIVNVHVLFDRRVMDLPYAAVLDPATGWIFDRTAAAGVNSGQYLVSSLSAADAQIALPGADISRSHLAALNRVLPKARSAKVIDVFVTREPRATFRQRAGSARFRPQPGTKWPALVLAGAWTATGWPDTMEGAVRSGLSAADALSQSGPVRSALREVIV</sequence>
<gene>
    <name evidence="5" type="ORF">IV500_14650</name>
</gene>
<proteinExistence type="predicted"/>
<keyword evidence="2" id="KW-0560">Oxidoreductase</keyword>
<dbReference type="SUPFAM" id="SSF51905">
    <property type="entry name" value="FAD/NAD(P)-binding domain"/>
    <property type="match status" value="1"/>
</dbReference>
<reference evidence="5 6" key="1">
    <citation type="submission" date="2020-11" db="EMBL/GenBank/DDBJ databases">
        <title>Arthrobacter antarcticus sp. nov., isolated from Antarctic Soil.</title>
        <authorList>
            <person name="Li J."/>
        </authorList>
    </citation>
    <scope>NUCLEOTIDE SEQUENCE [LARGE SCALE GENOMIC DNA]</scope>
    <source>
        <strain evidence="5 6">Z1-20</strain>
    </source>
</reference>
<organism evidence="5 6">
    <name type="scientific">Arthrobacter terrae</name>
    <dbReference type="NCBI Taxonomy" id="2935737"/>
    <lineage>
        <taxon>Bacteria</taxon>
        <taxon>Bacillati</taxon>
        <taxon>Actinomycetota</taxon>
        <taxon>Actinomycetes</taxon>
        <taxon>Micrococcales</taxon>
        <taxon>Micrococcaceae</taxon>
        <taxon>Arthrobacter</taxon>
    </lineage>
</organism>
<evidence type="ECO:0000256" key="1">
    <source>
        <dbReference type="ARBA" id="ARBA00001974"/>
    </source>
</evidence>
<feature type="domain" description="Amine oxidase" evidence="4">
    <location>
        <begin position="14"/>
        <end position="439"/>
    </location>
</feature>
<dbReference type="InterPro" id="IPR017830">
    <property type="entry name" value="SQase_HpnE"/>
</dbReference>
<dbReference type="InterPro" id="IPR002937">
    <property type="entry name" value="Amino_oxidase"/>
</dbReference>
<dbReference type="Pfam" id="PF01593">
    <property type="entry name" value="Amino_oxidase"/>
    <property type="match status" value="1"/>
</dbReference>
<dbReference type="Gene3D" id="3.50.50.60">
    <property type="entry name" value="FAD/NAD(P)-binding domain"/>
    <property type="match status" value="1"/>
</dbReference>
<keyword evidence="6" id="KW-1185">Reference proteome</keyword>
<dbReference type="InterPro" id="IPR001613">
    <property type="entry name" value="Flavin_amine_oxidase"/>
</dbReference>
<comment type="caution">
    <text evidence="5">The sequence shown here is derived from an EMBL/GenBank/DDBJ whole genome shotgun (WGS) entry which is preliminary data.</text>
</comment>
<feature type="binding site" evidence="3">
    <location>
        <position position="239"/>
    </location>
    <ligand>
        <name>FAD</name>
        <dbReference type="ChEBI" id="CHEBI:57692"/>
    </ligand>
</feature>
<evidence type="ECO:0000259" key="4">
    <source>
        <dbReference type="Pfam" id="PF01593"/>
    </source>
</evidence>
<comment type="cofactor">
    <cofactor evidence="1">
        <name>FAD</name>
        <dbReference type="ChEBI" id="CHEBI:57692"/>
    </cofactor>
</comment>
<dbReference type="PANTHER" id="PTHR42923:SF47">
    <property type="entry name" value="BLR3003 PROTEIN"/>
    <property type="match status" value="1"/>
</dbReference>
<dbReference type="RefSeq" id="WP_196397556.1">
    <property type="nucleotide sequence ID" value="NZ_JADNYM010000019.1"/>
</dbReference>
<name>A0A931CL72_9MICC</name>
<dbReference type="AlphaFoldDB" id="A0A931CL72"/>
<dbReference type="NCBIfam" id="TIGR03467">
    <property type="entry name" value="HpnE"/>
    <property type="match status" value="1"/>
</dbReference>
<dbReference type="PRINTS" id="PR00757">
    <property type="entry name" value="AMINEOXDASEF"/>
</dbReference>
<evidence type="ECO:0000313" key="6">
    <source>
        <dbReference type="Proteomes" id="UP000655366"/>
    </source>
</evidence>
<dbReference type="PANTHER" id="PTHR42923">
    <property type="entry name" value="PROTOPORPHYRINOGEN OXIDASE"/>
    <property type="match status" value="1"/>
</dbReference>
<dbReference type="GO" id="GO:0016491">
    <property type="term" value="F:oxidoreductase activity"/>
    <property type="evidence" value="ECO:0007669"/>
    <property type="project" value="UniProtKB-KW"/>
</dbReference>
<dbReference type="Proteomes" id="UP000655366">
    <property type="component" value="Unassembled WGS sequence"/>
</dbReference>